<dbReference type="EMBL" id="AMXF01000029">
    <property type="protein sequence ID" value="ENO97868.1"/>
    <property type="molecule type" value="Genomic_DNA"/>
</dbReference>
<dbReference type="GO" id="GO:0008080">
    <property type="term" value="F:N-acetyltransferase activity"/>
    <property type="evidence" value="ECO:0007669"/>
    <property type="project" value="InterPro"/>
</dbReference>
<keyword evidence="5" id="KW-1185">Reference proteome</keyword>
<reference evidence="4 5" key="1">
    <citation type="submission" date="2012-09" db="EMBL/GenBank/DDBJ databases">
        <title>Draft Genome Sequences of 6 Strains from Genus Thauera.</title>
        <authorList>
            <person name="Liu B."/>
            <person name="Shapleigh J.P."/>
            <person name="Frostegard A.H."/>
        </authorList>
    </citation>
    <scope>NUCLEOTIDE SEQUENCE [LARGE SCALE GENOMIC DNA]</scope>
    <source>
        <strain evidence="4 5">B4P</strain>
    </source>
</reference>
<dbReference type="InterPro" id="IPR000182">
    <property type="entry name" value="GNAT_dom"/>
</dbReference>
<protein>
    <submittedName>
        <fullName evidence="4">GCN5-like N-acetyltransferase</fullName>
    </submittedName>
</protein>
<organism evidence="4 5">
    <name type="scientific">Thauera phenylacetica B4P</name>
    <dbReference type="NCBI Taxonomy" id="1234382"/>
    <lineage>
        <taxon>Bacteria</taxon>
        <taxon>Pseudomonadati</taxon>
        <taxon>Pseudomonadota</taxon>
        <taxon>Betaproteobacteria</taxon>
        <taxon>Rhodocyclales</taxon>
        <taxon>Zoogloeaceae</taxon>
        <taxon>Thauera</taxon>
    </lineage>
</organism>
<evidence type="ECO:0000256" key="1">
    <source>
        <dbReference type="ARBA" id="ARBA00022679"/>
    </source>
</evidence>
<feature type="domain" description="N-acetyltransferase" evidence="3">
    <location>
        <begin position="5"/>
        <end position="137"/>
    </location>
</feature>
<evidence type="ECO:0000256" key="2">
    <source>
        <dbReference type="ARBA" id="ARBA00023315"/>
    </source>
</evidence>
<name>N6ZU81_9RHOO</name>
<keyword evidence="2" id="KW-0012">Acyltransferase</keyword>
<dbReference type="InterPro" id="IPR016181">
    <property type="entry name" value="Acyl_CoA_acyltransferase"/>
</dbReference>
<dbReference type="SUPFAM" id="SSF55729">
    <property type="entry name" value="Acyl-CoA N-acyltransferases (Nat)"/>
    <property type="match status" value="1"/>
</dbReference>
<dbReference type="PROSITE" id="PS51186">
    <property type="entry name" value="GNAT"/>
    <property type="match status" value="1"/>
</dbReference>
<dbReference type="CDD" id="cd04301">
    <property type="entry name" value="NAT_SF"/>
    <property type="match status" value="1"/>
</dbReference>
<dbReference type="AlphaFoldDB" id="N6ZU81"/>
<dbReference type="Gene3D" id="3.40.630.30">
    <property type="match status" value="1"/>
</dbReference>
<comment type="caution">
    <text evidence="4">The sequence shown here is derived from an EMBL/GenBank/DDBJ whole genome shotgun (WGS) entry which is preliminary data.</text>
</comment>
<evidence type="ECO:0000313" key="4">
    <source>
        <dbReference type="EMBL" id="ENO97868.1"/>
    </source>
</evidence>
<dbReference type="RefSeq" id="WP_004358940.1">
    <property type="nucleotide sequence ID" value="NZ_AMXF01000029.1"/>
</dbReference>
<evidence type="ECO:0000259" key="3">
    <source>
        <dbReference type="PROSITE" id="PS51186"/>
    </source>
</evidence>
<evidence type="ECO:0000313" key="5">
    <source>
        <dbReference type="Proteomes" id="UP000013047"/>
    </source>
</evidence>
<keyword evidence="1 4" id="KW-0808">Transferase</keyword>
<dbReference type="PANTHER" id="PTHR43626:SF4">
    <property type="entry name" value="GCN5-RELATED N-ACETYLTRANSFERASE 2, CHLOROPLASTIC"/>
    <property type="match status" value="1"/>
</dbReference>
<dbReference type="OrthoDB" id="9775804at2"/>
<dbReference type="Pfam" id="PF13673">
    <property type="entry name" value="Acetyltransf_10"/>
    <property type="match status" value="1"/>
</dbReference>
<sequence length="137" mass="15246">MPADVVVSLSDTVEHDEVLALYVANRWSSAEKPELLMRALRDSHALATARMDGRLVGLVNAISDGHLVAYFPHMLVLPAFQRQGVGRRLMAAMLARYRDFHQLMLTADGDAVAFYEAMGFTRAGRTVPMWIYAGNDH</sequence>
<dbReference type="GO" id="GO:0005737">
    <property type="term" value="C:cytoplasm"/>
    <property type="evidence" value="ECO:0007669"/>
    <property type="project" value="TreeGrafter"/>
</dbReference>
<proteinExistence type="predicted"/>
<dbReference type="Proteomes" id="UP000013047">
    <property type="component" value="Unassembled WGS sequence"/>
</dbReference>
<accession>N6ZU81</accession>
<gene>
    <name evidence="4" type="ORF">C667_06716</name>
</gene>
<dbReference type="InterPro" id="IPR045039">
    <property type="entry name" value="NSI-like"/>
</dbReference>
<dbReference type="PANTHER" id="PTHR43626">
    <property type="entry name" value="ACYL-COA N-ACYLTRANSFERASE"/>
    <property type="match status" value="1"/>
</dbReference>